<dbReference type="InterPro" id="IPR018244">
    <property type="entry name" value="Allrgn_V5/Tpx1_CS"/>
</dbReference>
<feature type="domain" description="SCP" evidence="1">
    <location>
        <begin position="252"/>
        <end position="395"/>
    </location>
</feature>
<protein>
    <submittedName>
        <fullName evidence="2">CAP domain-containing protein</fullName>
    </submittedName>
</protein>
<dbReference type="PRINTS" id="PR00838">
    <property type="entry name" value="V5ALLERGEN"/>
</dbReference>
<organism evidence="2">
    <name type="scientific">Candidatus Electrothrix aestuarii</name>
    <dbReference type="NCBI Taxonomy" id="3062594"/>
    <lineage>
        <taxon>Bacteria</taxon>
        <taxon>Pseudomonadati</taxon>
        <taxon>Thermodesulfobacteriota</taxon>
        <taxon>Desulfobulbia</taxon>
        <taxon>Desulfobulbales</taxon>
        <taxon>Desulfobulbaceae</taxon>
        <taxon>Candidatus Electrothrix</taxon>
    </lineage>
</organism>
<dbReference type="KEGG" id="eaj:Q3M24_04170"/>
<dbReference type="EMBL" id="CP159373">
    <property type="protein sequence ID" value="XCN73960.1"/>
    <property type="molecule type" value="Genomic_DNA"/>
</dbReference>
<dbReference type="Gene3D" id="3.40.33.10">
    <property type="entry name" value="CAP"/>
    <property type="match status" value="1"/>
</dbReference>
<dbReference type="Pfam" id="PF00188">
    <property type="entry name" value="CAP"/>
    <property type="match status" value="1"/>
</dbReference>
<dbReference type="InterPro" id="IPR014044">
    <property type="entry name" value="CAP_dom"/>
</dbReference>
<sequence>MNSSPEISLIDLFLTLPCTCTNSTLEVNSNPRRMSPRTLDRAIDWIAGHATQNVQLVFRGSEDPSLALDLIERAASRCQKWEICHPVHFTLIVVIHSLDLDEQLAAQLTSWNVEYLFSCDEHGTRHDEPRGGKCIDNLVDVMDSHIMQTRLSINPEGKVFTCPPMTFLPKQDGLLLGELGDVFKGDDIEKNLKTFQEELEEGKNKEEATSCQHLRKKSPLAMGAIGVLCVLLSLPLSLPISTTVAEVRPHGVDSVAMTIAHNQWRVQVHAPALIWSDTLATSALNWSEQLAADGCLMKHSTGGSYGENIYWASPLSFSDGTRIVQGIKDQDVVDAWGSEITFYDYASNSCKGGVCGHYTQMVWKDTREMGCGMTVCGDQEQIWVCQYSPAGNMMGQRPY</sequence>
<dbReference type="InterPro" id="IPR001283">
    <property type="entry name" value="CRISP-related"/>
</dbReference>
<accession>A0AAU8LYK9</accession>
<dbReference type="SMART" id="SM00198">
    <property type="entry name" value="SCP"/>
    <property type="match status" value="1"/>
</dbReference>
<dbReference type="PROSITE" id="PS01009">
    <property type="entry name" value="CRISP_1"/>
    <property type="match status" value="1"/>
</dbReference>
<dbReference type="PRINTS" id="PR00837">
    <property type="entry name" value="V5TPXLIKE"/>
</dbReference>
<name>A0AAU8LYK9_9BACT</name>
<dbReference type="InterPro" id="IPR035940">
    <property type="entry name" value="CAP_sf"/>
</dbReference>
<dbReference type="SUPFAM" id="SSF55797">
    <property type="entry name" value="PR-1-like"/>
    <property type="match status" value="1"/>
</dbReference>
<reference evidence="2" key="1">
    <citation type="journal article" date="2024" name="Syst. Appl. Microbiol.">
        <title>First single-strain enrichments of Electrothrix cable bacteria, description of E. aestuarii sp. nov. and E. rattekaaiensis sp. nov., and proposal of a cable bacteria taxonomy following the rules of the SeqCode.</title>
        <authorList>
            <person name="Plum-Jensen L.E."/>
            <person name="Schramm A."/>
            <person name="Marshall I.P.G."/>
        </authorList>
    </citation>
    <scope>NUCLEOTIDE SEQUENCE</scope>
    <source>
        <strain evidence="2">Rat1</strain>
    </source>
</reference>
<proteinExistence type="predicted"/>
<evidence type="ECO:0000259" key="1">
    <source>
        <dbReference type="SMART" id="SM00198"/>
    </source>
</evidence>
<dbReference type="AlphaFoldDB" id="A0AAU8LYK9"/>
<evidence type="ECO:0000313" key="2">
    <source>
        <dbReference type="EMBL" id="XCN73960.1"/>
    </source>
</evidence>
<dbReference type="PANTHER" id="PTHR10334">
    <property type="entry name" value="CYSTEINE-RICH SECRETORY PROTEIN-RELATED"/>
    <property type="match status" value="1"/>
</dbReference>
<gene>
    <name evidence="2" type="ORF">Q3M24_04170</name>
</gene>
<reference evidence="2" key="2">
    <citation type="submission" date="2024-06" db="EMBL/GenBank/DDBJ databases">
        <authorList>
            <person name="Plum-Jensen L.E."/>
            <person name="Schramm A."/>
            <person name="Marshall I.P.G."/>
        </authorList>
    </citation>
    <scope>NUCLEOTIDE SEQUENCE</scope>
    <source>
        <strain evidence="2">Rat1</strain>
    </source>
</reference>
<dbReference type="FunFam" id="3.40.33.10:FF:000004">
    <property type="entry name" value="CAP, cysteine-rich secretory protein, antigen 5"/>
    <property type="match status" value="1"/>
</dbReference>
<dbReference type="GO" id="GO:0005576">
    <property type="term" value="C:extracellular region"/>
    <property type="evidence" value="ECO:0007669"/>
    <property type="project" value="InterPro"/>
</dbReference>
<dbReference type="InterPro" id="IPR002413">
    <property type="entry name" value="V5_allergen-like"/>
</dbReference>